<dbReference type="Pfam" id="PF13768">
    <property type="entry name" value="VWA_3"/>
    <property type="match status" value="1"/>
</dbReference>
<feature type="region of interest" description="Disordered" evidence="1">
    <location>
        <begin position="872"/>
        <end position="891"/>
    </location>
</feature>
<accession>A0AAV8RCG3</accession>
<dbReference type="InterPro" id="IPR036465">
    <property type="entry name" value="vWFA_dom_sf"/>
</dbReference>
<dbReference type="EMBL" id="JAQQAF010000003">
    <property type="protein sequence ID" value="KAJ8497766.1"/>
    <property type="molecule type" value="Genomic_DNA"/>
</dbReference>
<keyword evidence="4" id="KW-1185">Reference proteome</keyword>
<evidence type="ECO:0000313" key="4">
    <source>
        <dbReference type="Proteomes" id="UP001222027"/>
    </source>
</evidence>
<dbReference type="AlphaFoldDB" id="A0AAV8RCG3"/>
<evidence type="ECO:0000259" key="2">
    <source>
        <dbReference type="PROSITE" id="PS50234"/>
    </source>
</evidence>
<dbReference type="PROSITE" id="PS50234">
    <property type="entry name" value="VWFA"/>
    <property type="match status" value="1"/>
</dbReference>
<gene>
    <name evidence="3" type="ORF">OPV22_008318</name>
</gene>
<organism evidence="3 4">
    <name type="scientific">Ensete ventricosum</name>
    <name type="common">Abyssinian banana</name>
    <name type="synonym">Musa ensete</name>
    <dbReference type="NCBI Taxonomy" id="4639"/>
    <lineage>
        <taxon>Eukaryota</taxon>
        <taxon>Viridiplantae</taxon>
        <taxon>Streptophyta</taxon>
        <taxon>Embryophyta</taxon>
        <taxon>Tracheophyta</taxon>
        <taxon>Spermatophyta</taxon>
        <taxon>Magnoliopsida</taxon>
        <taxon>Liliopsida</taxon>
        <taxon>Zingiberales</taxon>
        <taxon>Musaceae</taxon>
        <taxon>Ensete</taxon>
    </lineage>
</organism>
<dbReference type="SUPFAM" id="SSF53300">
    <property type="entry name" value="vWA-like"/>
    <property type="match status" value="1"/>
</dbReference>
<sequence>MAVDKVFARAVEDGLKLAKRVYAGKDRQFAVPPRPAAGMERSSEPFLPTAPMVYAVISDPAIVDNPDIPSYQPHVYGACDPPALIPLHMGDVGLEVECLLDTAFVAVRGRWRVHCVMRNKSCDCRLVVPMGEQGSILGVEVEVDGRSYYTQVIELEDYIMENTAKIEGGGLLKPQMFVLTIPQVNGGSEISIKVRWSQKLIYKDGQFFITVPFDFPEYITPFGKIFSKREKIHLNVNIGTEKEVMLQKTSHPLKEKSRQAGKLTFLYEADVESWSNKDFDFSFSIWSNDFFGGILLKSPTTHDVDQREMFSLYLFPGSDQKIKAFKNEVVFVVDISGSMKGKPIENVKSALSTSLLELRPGDSFDIIAFNDELHSFSSCLEPVTEDAIENAIRWMNNNFVAEGGTDIMHPLNEAVGLLSSAKNSIPQIFLITDGAVENERNICQTLKAHLENSGSISPRISTFGVGSYCNHYFLKMLASIGRGQYDAAYDSDYIEMCIQRWFHRASSTIIANVTVDFFSYLDEFEVYPIHIPDLSGQCPLIISGRCYGKFPETLQAKGILADMSDTVIDMKVQNTKDFPLEKAFVKQHIDLLTAQAWFSESKQLKEKVTKLSIQSSIPSEHTCMVFLQNETEKDESLKKVKKRDSRKHAGSKENSSILVRDMAIGFGDITATIENHPTGFGEPKEPGTSLVYDKTIGCCTRIAYCCCCRCFIKTCSKMNDQLVIRGRPLLSGPTEETMRILSWVQNKFHGRQEMKKFDAGLSSAHYASMSGNQKEEPNGWPQALLTIGTLGNDDLKEESQGVFEHSQDLDSSQDLSDFTIEEVNKLQKELKTLLTRKSKLKYGGSEIGEEDRANLPLNRFLNCPSSLEVDRTANTKSECSENENNGDLSPNTKIILSKLRDALLGNRNAIKKKSISFLLKKVFVCGGGFAPAPSSRDPVPESRMEKILRAILTKKMSQPNSAPASSKKCLENKPAERTREGEEEDKKKAQCKWVKTDSEFIVLEI</sequence>
<dbReference type="InterPro" id="IPR002035">
    <property type="entry name" value="VWF_A"/>
</dbReference>
<comment type="caution">
    <text evidence="3">The sequence shown here is derived from an EMBL/GenBank/DDBJ whole genome shotgun (WGS) entry which is preliminary data.</text>
</comment>
<feature type="compositionally biased region" description="Polar residues" evidence="1">
    <location>
        <begin position="874"/>
        <end position="891"/>
    </location>
</feature>
<feature type="compositionally biased region" description="Basic and acidic residues" evidence="1">
    <location>
        <begin position="968"/>
        <end position="989"/>
    </location>
</feature>
<name>A0AAV8RCG3_ENSVE</name>
<proteinExistence type="predicted"/>
<reference evidence="3 4" key="1">
    <citation type="submission" date="2022-12" db="EMBL/GenBank/DDBJ databases">
        <title>Chromosome-scale assembly of the Ensete ventricosum genome.</title>
        <authorList>
            <person name="Dussert Y."/>
            <person name="Stocks J."/>
            <person name="Wendawek A."/>
            <person name="Woldeyes F."/>
            <person name="Nichols R.A."/>
            <person name="Borrell J.S."/>
        </authorList>
    </citation>
    <scope>NUCLEOTIDE SEQUENCE [LARGE SCALE GENOMIC DNA]</scope>
    <source>
        <strain evidence="4">cv. Maze</strain>
        <tissue evidence="3">Seeds</tissue>
    </source>
</reference>
<evidence type="ECO:0000313" key="3">
    <source>
        <dbReference type="EMBL" id="KAJ8497766.1"/>
    </source>
</evidence>
<dbReference type="Gene3D" id="3.40.50.410">
    <property type="entry name" value="von Willebrand factor, type A domain"/>
    <property type="match status" value="1"/>
</dbReference>
<feature type="domain" description="VWFA" evidence="2">
    <location>
        <begin position="328"/>
        <end position="513"/>
    </location>
</feature>
<dbReference type="CDD" id="cd01461">
    <property type="entry name" value="vWA_interalpha_trypsin_inhibitor"/>
    <property type="match status" value="1"/>
</dbReference>
<protein>
    <recommendedName>
        <fullName evidence="2">VWFA domain-containing protein</fullName>
    </recommendedName>
</protein>
<dbReference type="Proteomes" id="UP001222027">
    <property type="component" value="Unassembled WGS sequence"/>
</dbReference>
<dbReference type="PANTHER" id="PTHR46503">
    <property type="entry name" value="INTER-ALPHA-TRYPSIN INHIBITOR HEAVY CHAIN-LIKE PROTEIN"/>
    <property type="match status" value="1"/>
</dbReference>
<dbReference type="SMART" id="SM00327">
    <property type="entry name" value="VWA"/>
    <property type="match status" value="1"/>
</dbReference>
<feature type="compositionally biased region" description="Polar residues" evidence="1">
    <location>
        <begin position="955"/>
        <end position="964"/>
    </location>
</feature>
<evidence type="ECO:0000256" key="1">
    <source>
        <dbReference type="SAM" id="MobiDB-lite"/>
    </source>
</evidence>
<dbReference type="PANTHER" id="PTHR46503:SF1">
    <property type="entry name" value="INTER-ALPHA-TRYPSIN INHIBITOR HEAVY CHAIN-LIKE PROTEIN"/>
    <property type="match status" value="1"/>
</dbReference>
<feature type="region of interest" description="Disordered" evidence="1">
    <location>
        <begin position="954"/>
        <end position="989"/>
    </location>
</feature>